<organism evidence="7 8">
    <name type="scientific">Cephalotus follicularis</name>
    <name type="common">Albany pitcher plant</name>
    <dbReference type="NCBI Taxonomy" id="3775"/>
    <lineage>
        <taxon>Eukaryota</taxon>
        <taxon>Viridiplantae</taxon>
        <taxon>Streptophyta</taxon>
        <taxon>Embryophyta</taxon>
        <taxon>Tracheophyta</taxon>
        <taxon>Spermatophyta</taxon>
        <taxon>Magnoliopsida</taxon>
        <taxon>eudicotyledons</taxon>
        <taxon>Gunneridae</taxon>
        <taxon>Pentapetalae</taxon>
        <taxon>rosids</taxon>
        <taxon>fabids</taxon>
        <taxon>Oxalidales</taxon>
        <taxon>Cephalotaceae</taxon>
        <taxon>Cephalotus</taxon>
    </lineage>
</organism>
<evidence type="ECO:0000256" key="1">
    <source>
        <dbReference type="ARBA" id="ARBA00004123"/>
    </source>
</evidence>
<keyword evidence="2" id="KW-0805">Transcription regulation</keyword>
<evidence type="ECO:0000259" key="6">
    <source>
        <dbReference type="PROSITE" id="PS50863"/>
    </source>
</evidence>
<evidence type="ECO:0000256" key="4">
    <source>
        <dbReference type="ARBA" id="ARBA00023163"/>
    </source>
</evidence>
<evidence type="ECO:0000256" key="3">
    <source>
        <dbReference type="ARBA" id="ARBA00023125"/>
    </source>
</evidence>
<accession>A0A1Q3BBR1</accession>
<dbReference type="GO" id="GO:0005634">
    <property type="term" value="C:nucleus"/>
    <property type="evidence" value="ECO:0007669"/>
    <property type="project" value="UniProtKB-SubCell"/>
</dbReference>
<evidence type="ECO:0000256" key="5">
    <source>
        <dbReference type="ARBA" id="ARBA00023242"/>
    </source>
</evidence>
<feature type="domain" description="TF-B3" evidence="6">
    <location>
        <begin position="31"/>
        <end position="123"/>
    </location>
</feature>
<name>A0A1Q3BBR1_CEPFO</name>
<dbReference type="GO" id="GO:0003677">
    <property type="term" value="F:DNA binding"/>
    <property type="evidence" value="ECO:0007669"/>
    <property type="project" value="UniProtKB-KW"/>
</dbReference>
<keyword evidence="8" id="KW-1185">Reference proteome</keyword>
<dbReference type="InterPro" id="IPR015300">
    <property type="entry name" value="DNA-bd_pseudobarrel_sf"/>
</dbReference>
<reference evidence="8" key="1">
    <citation type="submission" date="2016-04" db="EMBL/GenBank/DDBJ databases">
        <title>Cephalotus genome sequencing.</title>
        <authorList>
            <person name="Fukushima K."/>
            <person name="Hasebe M."/>
            <person name="Fang X."/>
        </authorList>
    </citation>
    <scope>NUCLEOTIDE SEQUENCE [LARGE SCALE GENOMIC DNA]</scope>
    <source>
        <strain evidence="8">cv. St1</strain>
    </source>
</reference>
<dbReference type="Proteomes" id="UP000187406">
    <property type="component" value="Unassembled WGS sequence"/>
</dbReference>
<dbReference type="Gene3D" id="2.40.330.10">
    <property type="entry name" value="DNA-binding pseudobarrel domain"/>
    <property type="match status" value="1"/>
</dbReference>
<dbReference type="PANTHER" id="PTHR31391">
    <property type="entry name" value="B3 DOMAIN-CONTAINING PROTEIN OS11G0197600-RELATED"/>
    <property type="match status" value="1"/>
</dbReference>
<gene>
    <name evidence="7" type="ORF">CFOL_v3_08840</name>
</gene>
<evidence type="ECO:0000313" key="7">
    <source>
        <dbReference type="EMBL" id="GAV65325.1"/>
    </source>
</evidence>
<dbReference type="InParanoid" id="A0A1Q3BBR1"/>
<keyword evidence="5" id="KW-0539">Nucleus</keyword>
<evidence type="ECO:0000256" key="2">
    <source>
        <dbReference type="ARBA" id="ARBA00023015"/>
    </source>
</evidence>
<keyword evidence="3" id="KW-0238">DNA-binding</keyword>
<dbReference type="InterPro" id="IPR003340">
    <property type="entry name" value="B3_DNA-bd"/>
</dbReference>
<sequence>MKDTKVEKPPISTTIELHGDEFWSLSGKPYFHKILTTSHVKPKYHMVIPAKMNSVLHSRAVPVILTCKGKKWQMNKHGVCYWNLQWKQFIDDNGLNAGDACVFELVEYSDKSILFRGQILRGDIPSKFLDKANGESADNPVIVE</sequence>
<dbReference type="AlphaFoldDB" id="A0A1Q3BBR1"/>
<dbReference type="Pfam" id="PF02362">
    <property type="entry name" value="B3"/>
    <property type="match status" value="1"/>
</dbReference>
<evidence type="ECO:0000313" key="8">
    <source>
        <dbReference type="Proteomes" id="UP000187406"/>
    </source>
</evidence>
<dbReference type="CDD" id="cd10017">
    <property type="entry name" value="B3_DNA"/>
    <property type="match status" value="1"/>
</dbReference>
<proteinExistence type="predicted"/>
<dbReference type="PANTHER" id="PTHR31391:SF64">
    <property type="entry name" value="B3 DOMAIN-CONTAINING PROTEIN OS06G0112300"/>
    <property type="match status" value="1"/>
</dbReference>
<dbReference type="STRING" id="3775.A0A1Q3BBR1"/>
<comment type="caution">
    <text evidence="7">The sequence shown here is derived from an EMBL/GenBank/DDBJ whole genome shotgun (WGS) entry which is preliminary data.</text>
</comment>
<dbReference type="InterPro" id="IPR044837">
    <property type="entry name" value="REM16-like"/>
</dbReference>
<dbReference type="PROSITE" id="PS50863">
    <property type="entry name" value="B3"/>
    <property type="match status" value="1"/>
</dbReference>
<dbReference type="OrthoDB" id="638806at2759"/>
<dbReference type="SUPFAM" id="SSF101936">
    <property type="entry name" value="DNA-binding pseudobarrel domain"/>
    <property type="match status" value="1"/>
</dbReference>
<keyword evidence="4" id="KW-0804">Transcription</keyword>
<protein>
    <submittedName>
        <fullName evidence="7">B3 domain-containing protein</fullName>
    </submittedName>
</protein>
<dbReference type="SMART" id="SM01019">
    <property type="entry name" value="B3"/>
    <property type="match status" value="1"/>
</dbReference>
<dbReference type="EMBL" id="BDDD01000401">
    <property type="protein sequence ID" value="GAV65325.1"/>
    <property type="molecule type" value="Genomic_DNA"/>
</dbReference>
<comment type="subcellular location">
    <subcellularLocation>
        <location evidence="1">Nucleus</location>
    </subcellularLocation>
</comment>